<sequence>MRPSSSVLATALLLFGGAIAGCSGKSSSSCLDASIVAHSGQPTGKEVVYNNITMYISKPDSKGSRTKAREGTAVLYLTDVFGIVLPENKLLADSFARAGYLTIAPDLFAGDPAPGDLNVPGFNTTDFLARHNTTTTDPIIASTIAYLRTHLNVSRIAAPGYCFGGRYAFRFLAADRGANGIDVGYAAHPSLLETSEIGAIAGPVAVAAADGDNIFTAEARAQAEAVLVDVGQPYQVSLYSQTPHGFAVRANLSDPGQKWAKEQAFLQAVRWFDRFFVDSQ</sequence>
<accession>A0AAN7C9K1</accession>
<dbReference type="InterPro" id="IPR002925">
    <property type="entry name" value="Dienelactn_hydro"/>
</dbReference>
<dbReference type="PANTHER" id="PTHR17630:SF44">
    <property type="entry name" value="PROTEIN AIM2"/>
    <property type="match status" value="1"/>
</dbReference>
<dbReference type="AlphaFoldDB" id="A0AAN7C9K1"/>
<protein>
    <submittedName>
        <fullName evidence="3">Protein AIM2</fullName>
    </submittedName>
</protein>
<reference evidence="3" key="1">
    <citation type="journal article" date="2023" name="Mol. Phylogenet. Evol.">
        <title>Genome-scale phylogeny and comparative genomics of the fungal order Sordariales.</title>
        <authorList>
            <person name="Hensen N."/>
            <person name="Bonometti L."/>
            <person name="Westerberg I."/>
            <person name="Brannstrom I.O."/>
            <person name="Guillou S."/>
            <person name="Cros-Aarteil S."/>
            <person name="Calhoun S."/>
            <person name="Haridas S."/>
            <person name="Kuo A."/>
            <person name="Mondo S."/>
            <person name="Pangilinan J."/>
            <person name="Riley R."/>
            <person name="LaButti K."/>
            <person name="Andreopoulos B."/>
            <person name="Lipzen A."/>
            <person name="Chen C."/>
            <person name="Yan M."/>
            <person name="Daum C."/>
            <person name="Ng V."/>
            <person name="Clum A."/>
            <person name="Steindorff A."/>
            <person name="Ohm R.A."/>
            <person name="Martin F."/>
            <person name="Silar P."/>
            <person name="Natvig D.O."/>
            <person name="Lalanne C."/>
            <person name="Gautier V."/>
            <person name="Ament-Velasquez S.L."/>
            <person name="Kruys A."/>
            <person name="Hutchinson M.I."/>
            <person name="Powell A.J."/>
            <person name="Barry K."/>
            <person name="Miller A.N."/>
            <person name="Grigoriev I.V."/>
            <person name="Debuchy R."/>
            <person name="Gladieux P."/>
            <person name="Hiltunen Thoren M."/>
            <person name="Johannesson H."/>
        </authorList>
    </citation>
    <scope>NUCLEOTIDE SEQUENCE</scope>
    <source>
        <strain evidence="3">CBS 532.94</strain>
    </source>
</reference>
<feature type="chain" id="PRO_5042895861" evidence="1">
    <location>
        <begin position="25"/>
        <end position="280"/>
    </location>
</feature>
<dbReference type="EMBL" id="MU860116">
    <property type="protein sequence ID" value="KAK4237936.1"/>
    <property type="molecule type" value="Genomic_DNA"/>
</dbReference>
<dbReference type="PROSITE" id="PS51257">
    <property type="entry name" value="PROKAR_LIPOPROTEIN"/>
    <property type="match status" value="1"/>
</dbReference>
<keyword evidence="1" id="KW-0732">Signal</keyword>
<dbReference type="PANTHER" id="PTHR17630">
    <property type="entry name" value="DIENELACTONE HYDROLASE"/>
    <property type="match status" value="1"/>
</dbReference>
<gene>
    <name evidence="3" type="ORF">C8A03DRAFT_44261</name>
</gene>
<dbReference type="Proteomes" id="UP001303760">
    <property type="component" value="Unassembled WGS sequence"/>
</dbReference>
<reference evidence="3" key="2">
    <citation type="submission" date="2023-05" db="EMBL/GenBank/DDBJ databases">
        <authorList>
            <consortium name="Lawrence Berkeley National Laboratory"/>
            <person name="Steindorff A."/>
            <person name="Hensen N."/>
            <person name="Bonometti L."/>
            <person name="Westerberg I."/>
            <person name="Brannstrom I.O."/>
            <person name="Guillou S."/>
            <person name="Cros-Aarteil S."/>
            <person name="Calhoun S."/>
            <person name="Haridas S."/>
            <person name="Kuo A."/>
            <person name="Mondo S."/>
            <person name="Pangilinan J."/>
            <person name="Riley R."/>
            <person name="Labutti K."/>
            <person name="Andreopoulos B."/>
            <person name="Lipzen A."/>
            <person name="Chen C."/>
            <person name="Yanf M."/>
            <person name="Daum C."/>
            <person name="Ng V."/>
            <person name="Clum A."/>
            <person name="Ohm R."/>
            <person name="Martin F."/>
            <person name="Silar P."/>
            <person name="Natvig D."/>
            <person name="Lalanne C."/>
            <person name="Gautier V."/>
            <person name="Ament-Velasquez S.L."/>
            <person name="Kruys A."/>
            <person name="Hutchinson M.I."/>
            <person name="Powell A.J."/>
            <person name="Barry K."/>
            <person name="Miller A.N."/>
            <person name="Grigoriev I.V."/>
            <person name="Debuchy R."/>
            <person name="Gladieux P."/>
            <person name="Thoren M.H."/>
            <person name="Johannesson H."/>
        </authorList>
    </citation>
    <scope>NUCLEOTIDE SEQUENCE</scope>
    <source>
        <strain evidence="3">CBS 532.94</strain>
    </source>
</reference>
<dbReference type="GO" id="GO:0016787">
    <property type="term" value="F:hydrolase activity"/>
    <property type="evidence" value="ECO:0007669"/>
    <property type="project" value="InterPro"/>
</dbReference>
<dbReference type="Pfam" id="PF01738">
    <property type="entry name" value="DLH"/>
    <property type="match status" value="1"/>
</dbReference>
<evidence type="ECO:0000259" key="2">
    <source>
        <dbReference type="Pfam" id="PF01738"/>
    </source>
</evidence>
<feature type="domain" description="Dienelactone hydrolase" evidence="2">
    <location>
        <begin position="68"/>
        <end position="275"/>
    </location>
</feature>
<keyword evidence="4" id="KW-1185">Reference proteome</keyword>
<comment type="caution">
    <text evidence="3">The sequence shown here is derived from an EMBL/GenBank/DDBJ whole genome shotgun (WGS) entry which is preliminary data.</text>
</comment>
<dbReference type="InterPro" id="IPR029058">
    <property type="entry name" value="AB_hydrolase_fold"/>
</dbReference>
<proteinExistence type="predicted"/>
<dbReference type="Gene3D" id="3.40.50.1820">
    <property type="entry name" value="alpha/beta hydrolase"/>
    <property type="match status" value="1"/>
</dbReference>
<feature type="signal peptide" evidence="1">
    <location>
        <begin position="1"/>
        <end position="24"/>
    </location>
</feature>
<evidence type="ECO:0000313" key="3">
    <source>
        <dbReference type="EMBL" id="KAK4237936.1"/>
    </source>
</evidence>
<dbReference type="SUPFAM" id="SSF53474">
    <property type="entry name" value="alpha/beta-Hydrolases"/>
    <property type="match status" value="1"/>
</dbReference>
<evidence type="ECO:0000313" key="4">
    <source>
        <dbReference type="Proteomes" id="UP001303760"/>
    </source>
</evidence>
<evidence type="ECO:0000256" key="1">
    <source>
        <dbReference type="SAM" id="SignalP"/>
    </source>
</evidence>
<name>A0AAN7C9K1_9PEZI</name>
<organism evidence="3 4">
    <name type="scientific">Achaetomium macrosporum</name>
    <dbReference type="NCBI Taxonomy" id="79813"/>
    <lineage>
        <taxon>Eukaryota</taxon>
        <taxon>Fungi</taxon>
        <taxon>Dikarya</taxon>
        <taxon>Ascomycota</taxon>
        <taxon>Pezizomycotina</taxon>
        <taxon>Sordariomycetes</taxon>
        <taxon>Sordariomycetidae</taxon>
        <taxon>Sordariales</taxon>
        <taxon>Chaetomiaceae</taxon>
        <taxon>Achaetomium</taxon>
    </lineage>
</organism>